<organism evidence="1 2">
    <name type="scientific">Planococcus massiliensis</name>
    <dbReference type="NCBI Taxonomy" id="1499687"/>
    <lineage>
        <taxon>Bacteria</taxon>
        <taxon>Bacillati</taxon>
        <taxon>Bacillota</taxon>
        <taxon>Bacilli</taxon>
        <taxon>Bacillales</taxon>
        <taxon>Caryophanaceae</taxon>
        <taxon>Planococcus</taxon>
    </lineage>
</organism>
<dbReference type="STRING" id="1499687.BN1080_00128"/>
<sequence length="121" mass="14484">MAQRLSPRQKKSNFTELNKERVRRLEKLGLMTDQGRSALPDMRPEAFVIDPEIQARLKEDTQVWQHFLDFPDAYKRIRIDTIQSVKRDPELFNKRLAKFIENTRENKLYGQWHDNGRLIDS</sequence>
<dbReference type="Proteomes" id="UP000043699">
    <property type="component" value="Unassembled WGS sequence"/>
</dbReference>
<evidence type="ECO:0000313" key="1">
    <source>
        <dbReference type="EMBL" id="CEG21224.1"/>
    </source>
</evidence>
<dbReference type="Pfam" id="PF13376">
    <property type="entry name" value="OmdA"/>
    <property type="match status" value="1"/>
</dbReference>
<accession>A0A098EG03</accession>
<dbReference type="AlphaFoldDB" id="A0A098EG03"/>
<reference evidence="1 2" key="1">
    <citation type="submission" date="2014-09" db="EMBL/GenBank/DDBJ databases">
        <authorList>
            <person name="Urmite Genomes Urmite Genomes"/>
        </authorList>
    </citation>
    <scope>NUCLEOTIDE SEQUENCE [LARGE SCALE GENOMIC DNA]</scope>
    <source>
        <strain evidence="1 2">ES2</strain>
    </source>
</reference>
<keyword evidence="2" id="KW-1185">Reference proteome</keyword>
<proteinExistence type="predicted"/>
<protein>
    <submittedName>
        <fullName evidence="1">Uncharacterized protein</fullName>
    </submittedName>
</protein>
<evidence type="ECO:0000313" key="2">
    <source>
        <dbReference type="Proteomes" id="UP000043699"/>
    </source>
</evidence>
<gene>
    <name evidence="1" type="ORF">BN1080_00128</name>
</gene>
<dbReference type="EMBL" id="CCXS01000001">
    <property type="protein sequence ID" value="CEG21224.1"/>
    <property type="molecule type" value="Genomic_DNA"/>
</dbReference>
<name>A0A098EG03_9BACL</name>